<evidence type="ECO:0000256" key="2">
    <source>
        <dbReference type="ARBA" id="ARBA00023186"/>
    </source>
</evidence>
<name>A0A382U6Z6_9ZZZZ</name>
<organism evidence="4">
    <name type="scientific">marine metagenome</name>
    <dbReference type="NCBI Taxonomy" id="408172"/>
    <lineage>
        <taxon>unclassified sequences</taxon>
        <taxon>metagenomes</taxon>
        <taxon>ecological metagenomes</taxon>
    </lineage>
</organism>
<protein>
    <recommendedName>
        <fullName evidence="5">Nucleotide exchange factor GrpE</fullName>
    </recommendedName>
</protein>
<dbReference type="Pfam" id="PF01025">
    <property type="entry name" value="GrpE"/>
    <property type="match status" value="1"/>
</dbReference>
<sequence>MNDDKDHRTNAGSAPLARRRDEVLSEDDPSGTELANDSSTKGVDICVDEHIATDGDGAISDGSSDEDDVTDDPEANSEALKDQLLRALAETENLRKRAEREREEAAKYAITSLARDIVSVADNLQRALESVPTELAESNESDARIGSLRDGIEMTRQEFEAVLARHGIERLEPLGETFDHNFH</sequence>
<accession>A0A382U6Z6</accession>
<evidence type="ECO:0000256" key="1">
    <source>
        <dbReference type="ARBA" id="ARBA00009054"/>
    </source>
</evidence>
<dbReference type="SUPFAM" id="SSF58014">
    <property type="entry name" value="Coiled-coil domain of nucleotide exchange factor GrpE"/>
    <property type="match status" value="1"/>
</dbReference>
<dbReference type="GO" id="GO:0051082">
    <property type="term" value="F:unfolded protein binding"/>
    <property type="evidence" value="ECO:0007669"/>
    <property type="project" value="TreeGrafter"/>
</dbReference>
<feature type="region of interest" description="Disordered" evidence="3">
    <location>
        <begin position="1"/>
        <end position="82"/>
    </location>
</feature>
<proteinExistence type="inferred from homology"/>
<dbReference type="EMBL" id="UINC01141677">
    <property type="protein sequence ID" value="SVD29561.1"/>
    <property type="molecule type" value="Genomic_DNA"/>
</dbReference>
<evidence type="ECO:0000256" key="3">
    <source>
        <dbReference type="SAM" id="MobiDB-lite"/>
    </source>
</evidence>
<dbReference type="PRINTS" id="PR00773">
    <property type="entry name" value="GRPEPROTEIN"/>
</dbReference>
<dbReference type="InterPro" id="IPR013805">
    <property type="entry name" value="GrpE_CC"/>
</dbReference>
<dbReference type="GO" id="GO:0042803">
    <property type="term" value="F:protein homodimerization activity"/>
    <property type="evidence" value="ECO:0007669"/>
    <property type="project" value="InterPro"/>
</dbReference>
<dbReference type="InterPro" id="IPR000740">
    <property type="entry name" value="GrpE"/>
</dbReference>
<keyword evidence="2" id="KW-0143">Chaperone</keyword>
<dbReference type="GO" id="GO:0006457">
    <property type="term" value="P:protein folding"/>
    <property type="evidence" value="ECO:0007669"/>
    <property type="project" value="InterPro"/>
</dbReference>
<dbReference type="AlphaFoldDB" id="A0A382U6Z6"/>
<dbReference type="PANTHER" id="PTHR21237">
    <property type="entry name" value="GRPE PROTEIN"/>
    <property type="match status" value="1"/>
</dbReference>
<comment type="similarity">
    <text evidence="1">Belongs to the GrpE family.</text>
</comment>
<dbReference type="PANTHER" id="PTHR21237:SF23">
    <property type="entry name" value="GRPE PROTEIN HOMOLOG, MITOCHONDRIAL"/>
    <property type="match status" value="1"/>
</dbReference>
<gene>
    <name evidence="4" type="ORF">METZ01_LOCUS382415</name>
</gene>
<feature type="non-terminal residue" evidence="4">
    <location>
        <position position="183"/>
    </location>
</feature>
<feature type="compositionally biased region" description="Acidic residues" evidence="3">
    <location>
        <begin position="63"/>
        <end position="75"/>
    </location>
</feature>
<dbReference type="Gene3D" id="3.90.20.20">
    <property type="match status" value="1"/>
</dbReference>
<reference evidence="4" key="1">
    <citation type="submission" date="2018-05" db="EMBL/GenBank/DDBJ databases">
        <authorList>
            <person name="Lanie J.A."/>
            <person name="Ng W.-L."/>
            <person name="Kazmierczak K.M."/>
            <person name="Andrzejewski T.M."/>
            <person name="Davidsen T.M."/>
            <person name="Wayne K.J."/>
            <person name="Tettelin H."/>
            <person name="Glass J.I."/>
            <person name="Rusch D."/>
            <person name="Podicherti R."/>
            <person name="Tsui H.-C.T."/>
            <person name="Winkler M.E."/>
        </authorList>
    </citation>
    <scope>NUCLEOTIDE SEQUENCE</scope>
</reference>
<evidence type="ECO:0000313" key="4">
    <source>
        <dbReference type="EMBL" id="SVD29561.1"/>
    </source>
</evidence>
<dbReference type="GO" id="GO:0051087">
    <property type="term" value="F:protein-folding chaperone binding"/>
    <property type="evidence" value="ECO:0007669"/>
    <property type="project" value="InterPro"/>
</dbReference>
<dbReference type="GO" id="GO:0000774">
    <property type="term" value="F:adenyl-nucleotide exchange factor activity"/>
    <property type="evidence" value="ECO:0007669"/>
    <property type="project" value="InterPro"/>
</dbReference>
<evidence type="ECO:0008006" key="5">
    <source>
        <dbReference type="Google" id="ProtNLM"/>
    </source>
</evidence>